<name>A0A430VC55_CAMJU</name>
<feature type="transmembrane region" description="Helical" evidence="2">
    <location>
        <begin position="6"/>
        <end position="24"/>
    </location>
</feature>
<evidence type="ECO:0000313" key="5">
    <source>
        <dbReference type="Proteomes" id="UP000288507"/>
    </source>
</evidence>
<dbReference type="Proteomes" id="UP000288507">
    <property type="component" value="Unassembled WGS sequence"/>
</dbReference>
<keyword evidence="2" id="KW-1133">Transmembrane helix</keyword>
<gene>
    <name evidence="4" type="ORF">C3H57_09505</name>
    <name evidence="3" type="ORF">C3I27_04300</name>
</gene>
<feature type="coiled-coil region" evidence="1">
    <location>
        <begin position="20"/>
        <end position="97"/>
    </location>
</feature>
<dbReference type="AlphaFoldDB" id="A0A430VC55"/>
<keyword evidence="2" id="KW-0472">Membrane</keyword>
<keyword evidence="2" id="KW-0812">Transmembrane</keyword>
<protein>
    <submittedName>
        <fullName evidence="4">Uncharacterized protein</fullName>
    </submittedName>
</protein>
<evidence type="ECO:0000256" key="1">
    <source>
        <dbReference type="SAM" id="Coils"/>
    </source>
</evidence>
<proteinExistence type="predicted"/>
<evidence type="ECO:0000256" key="2">
    <source>
        <dbReference type="SAM" id="Phobius"/>
    </source>
</evidence>
<comment type="caution">
    <text evidence="4">The sequence shown here is derived from an EMBL/GenBank/DDBJ whole genome shotgun (WGS) entry which is preliminary data.</text>
</comment>
<evidence type="ECO:0000313" key="3">
    <source>
        <dbReference type="EMBL" id="RTI48650.1"/>
    </source>
</evidence>
<keyword evidence="1" id="KW-0175">Coiled coil</keyword>
<dbReference type="EMBL" id="PQZD01000003">
    <property type="protein sequence ID" value="RTI48650.1"/>
    <property type="molecule type" value="Genomic_DNA"/>
</dbReference>
<reference evidence="3" key="1">
    <citation type="submission" date="2018-01" db="EMBL/GenBank/DDBJ databases">
        <authorList>
            <person name="Kovanen S."/>
            <person name="Nieminen T."/>
            <person name="Pohja-Mykra M."/>
            <person name="Raunio-Saarnisto M."/>
            <person name="Sauvala M."/>
            <person name="Fredriksson-Ahomaa M."/>
            <person name="Hanninen M.-L."/>
            <person name="Kivisto R."/>
        </authorList>
    </citation>
    <scope>NUCLEOTIDE SEQUENCE</scope>
    <source>
        <strain evidence="3">SO-26</strain>
    </source>
</reference>
<organism evidence="4 5">
    <name type="scientific">Campylobacter jejuni</name>
    <dbReference type="NCBI Taxonomy" id="197"/>
    <lineage>
        <taxon>Bacteria</taxon>
        <taxon>Pseudomonadati</taxon>
        <taxon>Campylobacterota</taxon>
        <taxon>Epsilonproteobacteria</taxon>
        <taxon>Campylobacterales</taxon>
        <taxon>Campylobacteraceae</taxon>
        <taxon>Campylobacter</taxon>
    </lineage>
</organism>
<dbReference type="EMBL" id="PRBV01000021">
    <property type="protein sequence ID" value="RTJ78033.1"/>
    <property type="molecule type" value="Genomic_DNA"/>
</dbReference>
<dbReference type="RefSeq" id="WP_126232527.1">
    <property type="nucleotide sequence ID" value="NZ_PQZD01000003.1"/>
</dbReference>
<evidence type="ECO:0000313" key="4">
    <source>
        <dbReference type="EMBL" id="RTJ78033.1"/>
    </source>
</evidence>
<dbReference type="Proteomes" id="UP000287197">
    <property type="component" value="Unassembled WGS sequence"/>
</dbReference>
<sequence length="114" mass="13181">MEKGIIGLLIVGCILLGFYLNKLNNQYNQVIHDKEELIAKLNEQSIAIAKYASAEQSNKKKAEEQLHQLSKDYNSTITLLNRDIANLTQQNIDLNRTINERCHSALNFLNRYRY</sequence>
<reference evidence="4 5" key="2">
    <citation type="journal article" date="2019" name="Appl. Environ. Microbiol.">
        <title>Population genetics and characterization of Campylobacter jejuni isolates in western jackdaws and game birds in Finland.</title>
        <authorList>
            <person name="Kovanen S."/>
            <person name="Rossi M."/>
            <person name="Pohja-Mykra M."/>
            <person name="Nieminen T."/>
            <person name="Raunio-Saarnisto M."/>
            <person name="Sauvala M."/>
            <person name="Fredriksson-Ahomaa M."/>
            <person name="Hanninen M.L."/>
            <person name="Kivisto R."/>
        </authorList>
    </citation>
    <scope>NUCLEOTIDE SEQUENCE [LARGE SCALE GENOMIC DNA]</scope>
    <source>
        <strain evidence="4 5">CB313</strain>
        <strain evidence="3">SO-26</strain>
    </source>
</reference>
<accession>A0A430VC55</accession>